<dbReference type="InterPro" id="IPR024607">
    <property type="entry name" value="Sulfatase_CS"/>
</dbReference>
<dbReference type="SUPFAM" id="SSF53649">
    <property type="entry name" value="Alkaline phosphatase-like"/>
    <property type="match status" value="1"/>
</dbReference>
<dbReference type="InterPro" id="IPR000917">
    <property type="entry name" value="Sulfatase_N"/>
</dbReference>
<name>A0A7T7HIP9_9HYPH</name>
<protein>
    <submittedName>
        <fullName evidence="5">Choline-sulfatase</fullName>
        <ecNumber evidence="5">3.1.6.6</ecNumber>
    </submittedName>
</protein>
<dbReference type="NCBIfam" id="TIGR03417">
    <property type="entry name" value="chol_sulfatase"/>
    <property type="match status" value="1"/>
</dbReference>
<dbReference type="EC" id="3.1.6.6" evidence="5"/>
<feature type="domain" description="Sulfatase N-terminal" evidence="4">
    <location>
        <begin position="5"/>
        <end position="348"/>
    </location>
</feature>
<dbReference type="Proteomes" id="UP000596083">
    <property type="component" value="Chromosome"/>
</dbReference>
<sequence>MSEAPNILFVVVDELTADILPTYGHKVVKAPNLTRLAERSVVFDAAYANSPICCPSRASMMSGRLAPAIEAWDNSTPLGCDVPCIPHFLGNLGYDTTLVGKMHFIGPDQLHGYENRLTTDIYPSDFSWTANAKMPRTAPNIAGVSMRPILDAGPCKRNLQIDYDEEVQLLAEQYIWDKARDRKDKRPFFLTVSYTHPHPPFDAPQPYWDMYEDAEIDLPRVGPIDPDRMDPLSLQLYYNHRRHEMPVAEENVIAARRAYYGMVTWIDERIGRLLDTLEDAGFGDDTVIVFTSDHGEMLGERGMWFKMCMFEYAERVPLFVSWPERFAPRRIRQNVSLVDLLPTFIDFARGKHEEPLPCEETLDGRSLLRFLQSGADANWPDLVISDFNAGGSPAPVRMVKEGAWKLIRIGTLANLLFNIEEDPEELRDRSADKDAEDILARLLSLSEHGGYDPDVIAQRVLLSQERRRLIHTATKARRAPVSWNWKVRPDDDVRFVRGGGPVYGEDPTKARARLPLASYIPEEAEITG</sequence>
<keyword evidence="2" id="KW-0479">Metal-binding</keyword>
<dbReference type="KEGG" id="mlut:JET14_16265"/>
<dbReference type="GO" id="GO:0005737">
    <property type="term" value="C:cytoplasm"/>
    <property type="evidence" value="ECO:0007669"/>
    <property type="project" value="TreeGrafter"/>
</dbReference>
<dbReference type="RefSeq" id="WP_200334844.1">
    <property type="nucleotide sequence ID" value="NZ_CP066786.1"/>
</dbReference>
<evidence type="ECO:0000259" key="4">
    <source>
        <dbReference type="Pfam" id="PF00884"/>
    </source>
</evidence>
<dbReference type="Gene3D" id="3.40.720.10">
    <property type="entry name" value="Alkaline Phosphatase, subunit A"/>
    <property type="match status" value="1"/>
</dbReference>
<dbReference type="PANTHER" id="PTHR45953:SF1">
    <property type="entry name" value="IDURONATE 2-SULFATASE"/>
    <property type="match status" value="1"/>
</dbReference>
<dbReference type="EMBL" id="CP066786">
    <property type="protein sequence ID" value="QQM29834.1"/>
    <property type="molecule type" value="Genomic_DNA"/>
</dbReference>
<evidence type="ECO:0000256" key="1">
    <source>
        <dbReference type="ARBA" id="ARBA00008779"/>
    </source>
</evidence>
<dbReference type="InterPro" id="IPR017850">
    <property type="entry name" value="Alkaline_phosphatase_core_sf"/>
</dbReference>
<dbReference type="PANTHER" id="PTHR45953">
    <property type="entry name" value="IDURONATE 2-SULFATASE"/>
    <property type="match status" value="1"/>
</dbReference>
<evidence type="ECO:0000256" key="2">
    <source>
        <dbReference type="ARBA" id="ARBA00022723"/>
    </source>
</evidence>
<dbReference type="AlphaFoldDB" id="A0A7T7HIP9"/>
<proteinExistence type="inferred from homology"/>
<evidence type="ECO:0000256" key="3">
    <source>
        <dbReference type="ARBA" id="ARBA00022801"/>
    </source>
</evidence>
<gene>
    <name evidence="5" type="primary">betC</name>
    <name evidence="5" type="ORF">JET14_16265</name>
</gene>
<evidence type="ECO:0000313" key="5">
    <source>
        <dbReference type="EMBL" id="QQM29834.1"/>
    </source>
</evidence>
<organism evidence="5 6">
    <name type="scientific">Martelella lutilitoris</name>
    <dbReference type="NCBI Taxonomy" id="2583532"/>
    <lineage>
        <taxon>Bacteria</taxon>
        <taxon>Pseudomonadati</taxon>
        <taxon>Pseudomonadota</taxon>
        <taxon>Alphaproteobacteria</taxon>
        <taxon>Hyphomicrobiales</taxon>
        <taxon>Aurantimonadaceae</taxon>
        <taxon>Martelella</taxon>
    </lineage>
</organism>
<evidence type="ECO:0000313" key="6">
    <source>
        <dbReference type="Proteomes" id="UP000596083"/>
    </source>
</evidence>
<dbReference type="GO" id="GO:0046872">
    <property type="term" value="F:metal ion binding"/>
    <property type="evidence" value="ECO:0007669"/>
    <property type="project" value="UniProtKB-KW"/>
</dbReference>
<accession>A0A7T7HIP9</accession>
<dbReference type="CDD" id="cd16032">
    <property type="entry name" value="choline-sulfatase"/>
    <property type="match status" value="1"/>
</dbReference>
<dbReference type="GO" id="GO:0047753">
    <property type="term" value="F:choline-sulfatase activity"/>
    <property type="evidence" value="ECO:0007669"/>
    <property type="project" value="UniProtKB-EC"/>
</dbReference>
<comment type="similarity">
    <text evidence="1">Belongs to the sulfatase family.</text>
</comment>
<dbReference type="PROSITE" id="PS00149">
    <property type="entry name" value="SULFATASE_2"/>
    <property type="match status" value="1"/>
</dbReference>
<keyword evidence="3 5" id="KW-0378">Hydrolase</keyword>
<dbReference type="InterPro" id="IPR017785">
    <property type="entry name" value="Choline-sulfatase"/>
</dbReference>
<reference evidence="5 6" key="1">
    <citation type="submission" date="2020-12" db="EMBL/GenBank/DDBJ databases">
        <authorList>
            <person name="Zheng R.K."/>
            <person name="Sun C.M."/>
        </authorList>
    </citation>
    <scope>NUCLEOTIDE SEQUENCE [LARGE SCALE GENOMIC DNA]</scope>
    <source>
        <strain evidence="5 6">ZRK001</strain>
    </source>
</reference>
<dbReference type="Pfam" id="PF00884">
    <property type="entry name" value="Sulfatase"/>
    <property type="match status" value="1"/>
</dbReference>